<dbReference type="Proteomes" id="UP000321570">
    <property type="component" value="Unassembled WGS sequence"/>
</dbReference>
<sequence>PEFDKPLYQFLIDENAKVNTPVGEVKAHDNDATLENSRITFHIKDEIMNPANQDFRVTADGRVLVARETLDRETTNTYLFTVVATDSGK</sequence>
<dbReference type="SUPFAM" id="SSF49313">
    <property type="entry name" value="Cadherin-like"/>
    <property type="match status" value="1"/>
</dbReference>
<organism evidence="5 6">
    <name type="scientific">Hymenolepis diminuta</name>
    <name type="common">Rat tapeworm</name>
    <dbReference type="NCBI Taxonomy" id="6216"/>
    <lineage>
        <taxon>Eukaryota</taxon>
        <taxon>Metazoa</taxon>
        <taxon>Spiralia</taxon>
        <taxon>Lophotrochozoa</taxon>
        <taxon>Platyhelminthes</taxon>
        <taxon>Cestoda</taxon>
        <taxon>Eucestoda</taxon>
        <taxon>Cyclophyllidea</taxon>
        <taxon>Hymenolepididae</taxon>
        <taxon>Hymenolepis</taxon>
    </lineage>
</organism>
<dbReference type="GO" id="GO:0007156">
    <property type="term" value="P:homophilic cell adhesion via plasma membrane adhesion molecules"/>
    <property type="evidence" value="ECO:0007669"/>
    <property type="project" value="InterPro"/>
</dbReference>
<dbReference type="PRINTS" id="PR00205">
    <property type="entry name" value="CADHERIN"/>
</dbReference>
<gene>
    <name evidence="5" type="ORF">WMSIL1_LOCUS5242</name>
</gene>
<accession>A0A564YD68</accession>
<keyword evidence="6" id="KW-1185">Reference proteome</keyword>
<evidence type="ECO:0000256" key="2">
    <source>
        <dbReference type="ARBA" id="ARBA00022989"/>
    </source>
</evidence>
<dbReference type="CDD" id="cd11304">
    <property type="entry name" value="Cadherin_repeat"/>
    <property type="match status" value="1"/>
</dbReference>
<keyword evidence="3" id="KW-0106">Calcium</keyword>
<feature type="non-terminal residue" evidence="5">
    <location>
        <position position="89"/>
    </location>
</feature>
<keyword evidence="1" id="KW-0812">Transmembrane</keyword>
<evidence type="ECO:0000313" key="5">
    <source>
        <dbReference type="EMBL" id="VUZ45227.1"/>
    </source>
</evidence>
<dbReference type="Gene3D" id="2.60.40.60">
    <property type="entry name" value="Cadherins"/>
    <property type="match status" value="1"/>
</dbReference>
<proteinExistence type="predicted"/>
<dbReference type="PANTHER" id="PTHR24026:SF133">
    <property type="entry name" value="CADHERIN-RELATED FAMILY MEMBER 2"/>
    <property type="match status" value="1"/>
</dbReference>
<reference evidence="5 6" key="1">
    <citation type="submission" date="2019-07" db="EMBL/GenBank/DDBJ databases">
        <authorList>
            <person name="Jastrzebski P J."/>
            <person name="Paukszto L."/>
            <person name="Jastrzebski P J."/>
        </authorList>
    </citation>
    <scope>NUCLEOTIDE SEQUENCE [LARGE SCALE GENOMIC DNA]</scope>
    <source>
        <strain evidence="5 6">WMS-il1</strain>
    </source>
</reference>
<dbReference type="PROSITE" id="PS50268">
    <property type="entry name" value="CADHERIN_2"/>
    <property type="match status" value="1"/>
</dbReference>
<dbReference type="PANTHER" id="PTHR24026">
    <property type="entry name" value="FAT ATYPICAL CADHERIN-RELATED"/>
    <property type="match status" value="1"/>
</dbReference>
<dbReference type="GO" id="GO:0005509">
    <property type="term" value="F:calcium ion binding"/>
    <property type="evidence" value="ECO:0007669"/>
    <property type="project" value="UniProtKB-UniRule"/>
</dbReference>
<name>A0A564YD68_HYMDI</name>
<dbReference type="EMBL" id="CABIJS010000166">
    <property type="protein sequence ID" value="VUZ45227.1"/>
    <property type="molecule type" value="Genomic_DNA"/>
</dbReference>
<keyword evidence="2" id="KW-1133">Transmembrane helix</keyword>
<feature type="non-terminal residue" evidence="5">
    <location>
        <position position="1"/>
    </location>
</feature>
<evidence type="ECO:0000259" key="4">
    <source>
        <dbReference type="PROSITE" id="PS50268"/>
    </source>
</evidence>
<feature type="domain" description="Cadherin" evidence="4">
    <location>
        <begin position="4"/>
        <end position="88"/>
    </location>
</feature>
<protein>
    <recommendedName>
        <fullName evidence="4">Cadherin domain-containing protein</fullName>
    </recommendedName>
</protein>
<keyword evidence="2" id="KW-0472">Membrane</keyword>
<dbReference type="AlphaFoldDB" id="A0A564YD68"/>
<dbReference type="InterPro" id="IPR015919">
    <property type="entry name" value="Cadherin-like_sf"/>
</dbReference>
<evidence type="ECO:0000256" key="3">
    <source>
        <dbReference type="PROSITE-ProRule" id="PRU00043"/>
    </source>
</evidence>
<evidence type="ECO:0000313" key="6">
    <source>
        <dbReference type="Proteomes" id="UP000321570"/>
    </source>
</evidence>
<dbReference type="InterPro" id="IPR002126">
    <property type="entry name" value="Cadherin-like_dom"/>
</dbReference>
<dbReference type="GO" id="GO:0016020">
    <property type="term" value="C:membrane"/>
    <property type="evidence" value="ECO:0007669"/>
    <property type="project" value="InterPro"/>
</dbReference>
<dbReference type="Pfam" id="PF00028">
    <property type="entry name" value="Cadherin"/>
    <property type="match status" value="1"/>
</dbReference>
<evidence type="ECO:0000256" key="1">
    <source>
        <dbReference type="ARBA" id="ARBA00022692"/>
    </source>
</evidence>